<feature type="non-terminal residue" evidence="2">
    <location>
        <position position="1"/>
    </location>
</feature>
<organism evidence="2 3">
    <name type="scientific">Prorocentrum cordatum</name>
    <dbReference type="NCBI Taxonomy" id="2364126"/>
    <lineage>
        <taxon>Eukaryota</taxon>
        <taxon>Sar</taxon>
        <taxon>Alveolata</taxon>
        <taxon>Dinophyceae</taxon>
        <taxon>Prorocentrales</taxon>
        <taxon>Prorocentraceae</taxon>
        <taxon>Prorocentrum</taxon>
    </lineage>
</organism>
<gene>
    <name evidence="2" type="ORF">PCOR1329_LOCUS181</name>
</gene>
<accession>A0ABN9P6H0</accession>
<dbReference type="Pfam" id="PF07727">
    <property type="entry name" value="RVT_2"/>
    <property type="match status" value="1"/>
</dbReference>
<evidence type="ECO:0000259" key="1">
    <source>
        <dbReference type="Pfam" id="PF07727"/>
    </source>
</evidence>
<dbReference type="InterPro" id="IPR013103">
    <property type="entry name" value="RVT_2"/>
</dbReference>
<protein>
    <recommendedName>
        <fullName evidence="1">Reverse transcriptase Ty1/copia-type domain-containing protein</fullName>
    </recommendedName>
</protein>
<evidence type="ECO:0000313" key="2">
    <source>
        <dbReference type="EMBL" id="CAK0788243.1"/>
    </source>
</evidence>
<feature type="domain" description="Reverse transcriptase Ty1/copia-type" evidence="1">
    <location>
        <begin position="100"/>
        <end position="216"/>
    </location>
</feature>
<proteinExistence type="predicted"/>
<evidence type="ECO:0000313" key="3">
    <source>
        <dbReference type="Proteomes" id="UP001189429"/>
    </source>
</evidence>
<name>A0ABN9P6H0_9DINO</name>
<reference evidence="2" key="1">
    <citation type="submission" date="2023-10" db="EMBL/GenBank/DDBJ databases">
        <authorList>
            <person name="Chen Y."/>
            <person name="Shah S."/>
            <person name="Dougan E. K."/>
            <person name="Thang M."/>
            <person name="Chan C."/>
        </authorList>
    </citation>
    <scope>NUCLEOTIDE SEQUENCE [LARGE SCALE GENOMIC DNA]</scope>
</reference>
<dbReference type="EMBL" id="CAUYUJ010000015">
    <property type="protein sequence ID" value="CAK0788243.1"/>
    <property type="molecule type" value="Genomic_DNA"/>
</dbReference>
<sequence length="224" mass="25756">AEFGTRVAGSAMQARTEDVEISIQAVEELRPNEEENDQQRNARMILKREFTQEEIIIARFADLNGLDEFTAKGDAHRQQWMLLYFLSFGLAKPDRKGRSRVLLALAAIKKWKVKFFDISKAFLHAPIREKVFLEPPAEHRRYCSENFGADPGDVVWRLNCAIYRLNETTVDFDAHYSQTNFEKLNMRRLASEPRVYVSKDAMTIVARHVDDGMVIGEGNGPDEF</sequence>
<comment type="caution">
    <text evidence="2">The sequence shown here is derived from an EMBL/GenBank/DDBJ whole genome shotgun (WGS) entry which is preliminary data.</text>
</comment>
<dbReference type="Proteomes" id="UP001189429">
    <property type="component" value="Unassembled WGS sequence"/>
</dbReference>
<keyword evidence="3" id="KW-1185">Reference proteome</keyword>